<dbReference type="InterPro" id="IPR051603">
    <property type="entry name" value="Zinc-ADH_QOR/CCCR"/>
</dbReference>
<evidence type="ECO:0000256" key="1">
    <source>
        <dbReference type="ARBA" id="ARBA00022857"/>
    </source>
</evidence>
<dbReference type="PANTHER" id="PTHR44154">
    <property type="entry name" value="QUINONE OXIDOREDUCTASE"/>
    <property type="match status" value="1"/>
</dbReference>
<proteinExistence type="predicted"/>
<protein>
    <recommendedName>
        <fullName evidence="2">Alcohol dehydrogenase-like N-terminal domain-containing protein</fullName>
    </recommendedName>
</protein>
<evidence type="ECO:0000313" key="3">
    <source>
        <dbReference type="EMBL" id="GAU92115.1"/>
    </source>
</evidence>
<dbReference type="InterPro" id="IPR013154">
    <property type="entry name" value="ADH-like_N"/>
</dbReference>
<sequence>MSRPNSFISPAEVLFCHIPKDRRTILMRSILRTMRAIRVSQFGGPEVLKVEQNLLIPEARDDQVVVQVKAAGVNPIETYIRSGAHGPKPTPNFALPYTPGADAAGIVTAVGSGIQSFKWGIVCSSATPSGVAHTPNI</sequence>
<keyword evidence="4" id="KW-1185">Reference proteome</keyword>
<dbReference type="SUPFAM" id="SSF50129">
    <property type="entry name" value="GroES-like"/>
    <property type="match status" value="1"/>
</dbReference>
<dbReference type="GO" id="GO:0070402">
    <property type="term" value="F:NADPH binding"/>
    <property type="evidence" value="ECO:0007669"/>
    <property type="project" value="TreeGrafter"/>
</dbReference>
<reference evidence="3 4" key="1">
    <citation type="journal article" date="2016" name="Nat. Commun.">
        <title>Extremotolerant tardigrade genome and improved radiotolerance of human cultured cells by tardigrade-unique protein.</title>
        <authorList>
            <person name="Hashimoto T."/>
            <person name="Horikawa D.D."/>
            <person name="Saito Y."/>
            <person name="Kuwahara H."/>
            <person name="Kozuka-Hata H."/>
            <person name="Shin-I T."/>
            <person name="Minakuchi Y."/>
            <person name="Ohishi K."/>
            <person name="Motoyama A."/>
            <person name="Aizu T."/>
            <person name="Enomoto A."/>
            <person name="Kondo K."/>
            <person name="Tanaka S."/>
            <person name="Hara Y."/>
            <person name="Koshikawa S."/>
            <person name="Sagara H."/>
            <person name="Miura T."/>
            <person name="Yokobori S."/>
            <person name="Miyagawa K."/>
            <person name="Suzuki Y."/>
            <person name="Kubo T."/>
            <person name="Oyama M."/>
            <person name="Kohara Y."/>
            <person name="Fujiyama A."/>
            <person name="Arakawa K."/>
            <person name="Katayama T."/>
            <person name="Toyoda A."/>
            <person name="Kunieda T."/>
        </authorList>
    </citation>
    <scope>NUCLEOTIDE SEQUENCE [LARGE SCALE GENOMIC DNA]</scope>
    <source>
        <strain evidence="3 4">YOKOZUNA-1</strain>
    </source>
</reference>
<dbReference type="Gene3D" id="3.90.180.10">
    <property type="entry name" value="Medium-chain alcohol dehydrogenases, catalytic domain"/>
    <property type="match status" value="1"/>
</dbReference>
<dbReference type="STRING" id="947166.A0A1D1UUI8"/>
<name>A0A1D1UUI8_RAMVA</name>
<comment type="caution">
    <text evidence="3">The sequence shown here is derived from an EMBL/GenBank/DDBJ whole genome shotgun (WGS) entry which is preliminary data.</text>
</comment>
<dbReference type="GO" id="GO:0005829">
    <property type="term" value="C:cytosol"/>
    <property type="evidence" value="ECO:0007669"/>
    <property type="project" value="TreeGrafter"/>
</dbReference>
<dbReference type="AlphaFoldDB" id="A0A1D1UUI8"/>
<dbReference type="GO" id="GO:0003960">
    <property type="term" value="F:quinone reductase (NADPH) activity"/>
    <property type="evidence" value="ECO:0007669"/>
    <property type="project" value="TreeGrafter"/>
</dbReference>
<evidence type="ECO:0000259" key="2">
    <source>
        <dbReference type="Pfam" id="PF08240"/>
    </source>
</evidence>
<evidence type="ECO:0000313" key="4">
    <source>
        <dbReference type="Proteomes" id="UP000186922"/>
    </source>
</evidence>
<feature type="domain" description="Alcohol dehydrogenase-like N-terminal" evidence="2">
    <location>
        <begin position="61"/>
        <end position="120"/>
    </location>
</feature>
<dbReference type="OrthoDB" id="3941538at2759"/>
<dbReference type="InterPro" id="IPR011032">
    <property type="entry name" value="GroES-like_sf"/>
</dbReference>
<dbReference type="EMBL" id="BDGG01000002">
    <property type="protein sequence ID" value="GAU92115.1"/>
    <property type="molecule type" value="Genomic_DNA"/>
</dbReference>
<organism evidence="3 4">
    <name type="scientific">Ramazzottius varieornatus</name>
    <name type="common">Water bear</name>
    <name type="synonym">Tardigrade</name>
    <dbReference type="NCBI Taxonomy" id="947166"/>
    <lineage>
        <taxon>Eukaryota</taxon>
        <taxon>Metazoa</taxon>
        <taxon>Ecdysozoa</taxon>
        <taxon>Tardigrada</taxon>
        <taxon>Eutardigrada</taxon>
        <taxon>Parachela</taxon>
        <taxon>Hypsibioidea</taxon>
        <taxon>Ramazzottiidae</taxon>
        <taxon>Ramazzottius</taxon>
    </lineage>
</organism>
<accession>A0A1D1UUI8</accession>
<dbReference type="GO" id="GO:0003730">
    <property type="term" value="F:mRNA 3'-UTR binding"/>
    <property type="evidence" value="ECO:0007669"/>
    <property type="project" value="TreeGrafter"/>
</dbReference>
<gene>
    <name evidence="3" type="primary">RvY_04240</name>
    <name evidence="3" type="synonym">RvY_04240.2</name>
    <name evidence="3" type="ORF">RvY_04240-2</name>
</gene>
<dbReference type="Pfam" id="PF08240">
    <property type="entry name" value="ADH_N"/>
    <property type="match status" value="1"/>
</dbReference>
<dbReference type="PANTHER" id="PTHR44154:SF1">
    <property type="entry name" value="QUINONE OXIDOREDUCTASE"/>
    <property type="match status" value="1"/>
</dbReference>
<dbReference type="Proteomes" id="UP000186922">
    <property type="component" value="Unassembled WGS sequence"/>
</dbReference>
<keyword evidence="1" id="KW-0521">NADP</keyword>